<dbReference type="Gramene" id="OQU89584">
    <property type="protein sequence ID" value="OQU89584"/>
    <property type="gene ID" value="SORBI_3002G218350"/>
</dbReference>
<keyword evidence="3" id="KW-1185">Reference proteome</keyword>
<gene>
    <name evidence="2" type="ORF">SORBI_3002G218350</name>
</gene>
<evidence type="ECO:0000313" key="2">
    <source>
        <dbReference type="EMBL" id="OQU89584.1"/>
    </source>
</evidence>
<evidence type="ECO:0000313" key="3">
    <source>
        <dbReference type="Proteomes" id="UP000000768"/>
    </source>
</evidence>
<dbReference type="EMBL" id="CM000761">
    <property type="protein sequence ID" value="OQU89584.1"/>
    <property type="molecule type" value="Genomic_DNA"/>
</dbReference>
<reference evidence="2 3" key="1">
    <citation type="journal article" date="2009" name="Nature">
        <title>The Sorghum bicolor genome and the diversification of grasses.</title>
        <authorList>
            <person name="Paterson A.H."/>
            <person name="Bowers J.E."/>
            <person name="Bruggmann R."/>
            <person name="Dubchak I."/>
            <person name="Grimwood J."/>
            <person name="Gundlach H."/>
            <person name="Haberer G."/>
            <person name="Hellsten U."/>
            <person name="Mitros T."/>
            <person name="Poliakov A."/>
            <person name="Schmutz J."/>
            <person name="Spannagl M."/>
            <person name="Tang H."/>
            <person name="Wang X."/>
            <person name="Wicker T."/>
            <person name="Bharti A.K."/>
            <person name="Chapman J."/>
            <person name="Feltus F.A."/>
            <person name="Gowik U."/>
            <person name="Grigoriev I.V."/>
            <person name="Lyons E."/>
            <person name="Maher C.A."/>
            <person name="Martis M."/>
            <person name="Narechania A."/>
            <person name="Otillar R.P."/>
            <person name="Penning B.W."/>
            <person name="Salamov A.A."/>
            <person name="Wang Y."/>
            <person name="Zhang L."/>
            <person name="Carpita N.C."/>
            <person name="Freeling M."/>
            <person name="Gingle A.R."/>
            <person name="Hash C.T."/>
            <person name="Keller B."/>
            <person name="Klein P."/>
            <person name="Kresovich S."/>
            <person name="McCann M.C."/>
            <person name="Ming R."/>
            <person name="Peterson D.G."/>
            <person name="Mehboob-ur-Rahman"/>
            <person name="Ware D."/>
            <person name="Westhoff P."/>
            <person name="Mayer K.F."/>
            <person name="Messing J."/>
            <person name="Rokhsar D.S."/>
        </authorList>
    </citation>
    <scope>NUCLEOTIDE SEQUENCE [LARGE SCALE GENOMIC DNA]</scope>
    <source>
        <strain evidence="3">cv. BTx623</strain>
    </source>
</reference>
<dbReference type="InParanoid" id="A0A1W0W596"/>
<dbReference type="AlphaFoldDB" id="A0A1W0W596"/>
<sequence length="61" mass="6636">MVDCAGESILRQTTGSDKDKDDANARAIRWKEYINKGHAMASSTPMAYCYLCSGVVMGLFG</sequence>
<organism evidence="2 3">
    <name type="scientific">Sorghum bicolor</name>
    <name type="common">Sorghum</name>
    <name type="synonym">Sorghum vulgare</name>
    <dbReference type="NCBI Taxonomy" id="4558"/>
    <lineage>
        <taxon>Eukaryota</taxon>
        <taxon>Viridiplantae</taxon>
        <taxon>Streptophyta</taxon>
        <taxon>Embryophyta</taxon>
        <taxon>Tracheophyta</taxon>
        <taxon>Spermatophyta</taxon>
        <taxon>Magnoliopsida</taxon>
        <taxon>Liliopsida</taxon>
        <taxon>Poales</taxon>
        <taxon>Poaceae</taxon>
        <taxon>PACMAD clade</taxon>
        <taxon>Panicoideae</taxon>
        <taxon>Andropogonodae</taxon>
        <taxon>Andropogoneae</taxon>
        <taxon>Sorghinae</taxon>
        <taxon>Sorghum</taxon>
    </lineage>
</organism>
<proteinExistence type="predicted"/>
<evidence type="ECO:0000256" key="1">
    <source>
        <dbReference type="SAM" id="MobiDB-lite"/>
    </source>
</evidence>
<protein>
    <submittedName>
        <fullName evidence="2">Uncharacterized protein</fullName>
    </submittedName>
</protein>
<name>A0A1W0W596_SORBI</name>
<feature type="region of interest" description="Disordered" evidence="1">
    <location>
        <begin position="1"/>
        <end position="22"/>
    </location>
</feature>
<reference evidence="3" key="2">
    <citation type="journal article" date="2018" name="Plant J.">
        <title>The Sorghum bicolor reference genome: improved assembly, gene annotations, a transcriptome atlas, and signatures of genome organization.</title>
        <authorList>
            <person name="McCormick R.F."/>
            <person name="Truong S.K."/>
            <person name="Sreedasyam A."/>
            <person name="Jenkins J."/>
            <person name="Shu S."/>
            <person name="Sims D."/>
            <person name="Kennedy M."/>
            <person name="Amirebrahimi M."/>
            <person name="Weers B.D."/>
            <person name="McKinley B."/>
            <person name="Mattison A."/>
            <person name="Morishige D.T."/>
            <person name="Grimwood J."/>
            <person name="Schmutz J."/>
            <person name="Mullet J.E."/>
        </authorList>
    </citation>
    <scope>NUCLEOTIDE SEQUENCE [LARGE SCALE GENOMIC DNA]</scope>
    <source>
        <strain evidence="3">cv. BTx623</strain>
    </source>
</reference>
<dbReference type="Proteomes" id="UP000000768">
    <property type="component" value="Chromosome 2"/>
</dbReference>
<accession>A0A1W0W596</accession>